<sequence>MLATHDIYVLERTGRLSRPAEHVKDVPDEGSSYCLVYSLPKFNIFRRVSTLRSPLAINGLTTLDLFFGEIIGFNSVCVMTLKFSQVHGRVTGHGGFGTPLESIEAEKTVSDVRQSAVRVVRRNSMRGVCQVHPH</sequence>
<comment type="caution">
    <text evidence="1">The sequence shown here is derived from an EMBL/GenBank/DDBJ whole genome shotgun (WGS) entry which is preliminary data.</text>
</comment>
<proteinExistence type="predicted"/>
<reference evidence="1 2" key="1">
    <citation type="submission" date="2019-05" db="EMBL/GenBank/DDBJ databases">
        <title>Another draft genome of Portunus trituberculatus and its Hox gene families provides insights of decapod evolution.</title>
        <authorList>
            <person name="Jeong J.-H."/>
            <person name="Song I."/>
            <person name="Kim S."/>
            <person name="Choi T."/>
            <person name="Kim D."/>
            <person name="Ryu S."/>
            <person name="Kim W."/>
        </authorList>
    </citation>
    <scope>NUCLEOTIDE SEQUENCE [LARGE SCALE GENOMIC DNA]</scope>
    <source>
        <tissue evidence="1">Muscle</tissue>
    </source>
</reference>
<evidence type="ECO:0000313" key="2">
    <source>
        <dbReference type="Proteomes" id="UP000324222"/>
    </source>
</evidence>
<dbReference type="EMBL" id="VSRR010062944">
    <property type="protein sequence ID" value="MPC83619.1"/>
    <property type="molecule type" value="Genomic_DNA"/>
</dbReference>
<dbReference type="Proteomes" id="UP000324222">
    <property type="component" value="Unassembled WGS sequence"/>
</dbReference>
<protein>
    <submittedName>
        <fullName evidence="1">Uncharacterized protein</fullName>
    </submittedName>
</protein>
<keyword evidence="2" id="KW-1185">Reference proteome</keyword>
<accession>A0A5B7INK1</accession>
<dbReference type="AlphaFoldDB" id="A0A5B7INK1"/>
<name>A0A5B7INK1_PORTR</name>
<gene>
    <name evidence="1" type="ORF">E2C01_078333</name>
</gene>
<organism evidence="1 2">
    <name type="scientific">Portunus trituberculatus</name>
    <name type="common">Swimming crab</name>
    <name type="synonym">Neptunus trituberculatus</name>
    <dbReference type="NCBI Taxonomy" id="210409"/>
    <lineage>
        <taxon>Eukaryota</taxon>
        <taxon>Metazoa</taxon>
        <taxon>Ecdysozoa</taxon>
        <taxon>Arthropoda</taxon>
        <taxon>Crustacea</taxon>
        <taxon>Multicrustacea</taxon>
        <taxon>Malacostraca</taxon>
        <taxon>Eumalacostraca</taxon>
        <taxon>Eucarida</taxon>
        <taxon>Decapoda</taxon>
        <taxon>Pleocyemata</taxon>
        <taxon>Brachyura</taxon>
        <taxon>Eubrachyura</taxon>
        <taxon>Portunoidea</taxon>
        <taxon>Portunidae</taxon>
        <taxon>Portuninae</taxon>
        <taxon>Portunus</taxon>
    </lineage>
</organism>
<evidence type="ECO:0000313" key="1">
    <source>
        <dbReference type="EMBL" id="MPC83619.1"/>
    </source>
</evidence>